<evidence type="ECO:0000313" key="3">
    <source>
        <dbReference type="Proteomes" id="UP000887574"/>
    </source>
</evidence>
<name>A0A915DK07_9BILA</name>
<dbReference type="Proteomes" id="UP000887574">
    <property type="component" value="Unplaced"/>
</dbReference>
<evidence type="ECO:0000256" key="2">
    <source>
        <dbReference type="SAM" id="MobiDB-lite"/>
    </source>
</evidence>
<proteinExistence type="predicted"/>
<organism evidence="3 4">
    <name type="scientific">Ditylenchus dipsaci</name>
    <dbReference type="NCBI Taxonomy" id="166011"/>
    <lineage>
        <taxon>Eukaryota</taxon>
        <taxon>Metazoa</taxon>
        <taxon>Ecdysozoa</taxon>
        <taxon>Nematoda</taxon>
        <taxon>Chromadorea</taxon>
        <taxon>Rhabditida</taxon>
        <taxon>Tylenchina</taxon>
        <taxon>Tylenchomorpha</taxon>
        <taxon>Sphaerularioidea</taxon>
        <taxon>Anguinidae</taxon>
        <taxon>Anguininae</taxon>
        <taxon>Ditylenchus</taxon>
    </lineage>
</organism>
<evidence type="ECO:0000256" key="1">
    <source>
        <dbReference type="SAM" id="Coils"/>
    </source>
</evidence>
<dbReference type="AlphaFoldDB" id="A0A915DK07"/>
<feature type="coiled-coil region" evidence="1">
    <location>
        <begin position="59"/>
        <end position="114"/>
    </location>
</feature>
<keyword evidence="3" id="KW-1185">Reference proteome</keyword>
<keyword evidence="1" id="KW-0175">Coiled coil</keyword>
<feature type="region of interest" description="Disordered" evidence="2">
    <location>
        <begin position="147"/>
        <end position="235"/>
    </location>
</feature>
<feature type="compositionally biased region" description="Polar residues" evidence="2">
    <location>
        <begin position="156"/>
        <end position="166"/>
    </location>
</feature>
<sequence>MMDKNGKIASEDSLKEIPLLKNLLNHYQSLCESHDSEMLGMLEVLDKTRINWKTAMLDCSRLRATLESLERENINITTELRSTQEKLREGQAKNAALDSTNRDLAVEIEQYKRRFDTVKAILKACFCMTLITFMDKLMKLPFFTDKKSMPQPGGTPASSREPSLATTDDIDYDKTGDSFADALEEQVSEGGSSNARYGRANPRRSNRLKQQTNHRSSKTTKRRSASQQPLRPNGNKFSEVVITEEEENASDAPCPTPSKRRYEKAYVHPKTHPPANPMKGETLSPLGWVMRQEALLTSEALWLDSATAGQRAKKYLSVGTILFSQEACSVAPAMYV</sequence>
<dbReference type="WBParaSite" id="jg20069">
    <property type="protein sequence ID" value="jg20069"/>
    <property type="gene ID" value="jg20069"/>
</dbReference>
<protein>
    <submittedName>
        <fullName evidence="4">Uncharacterized protein</fullName>
    </submittedName>
</protein>
<feature type="compositionally biased region" description="Basic residues" evidence="2">
    <location>
        <begin position="215"/>
        <end position="224"/>
    </location>
</feature>
<evidence type="ECO:0000313" key="4">
    <source>
        <dbReference type="WBParaSite" id="jg20069"/>
    </source>
</evidence>
<accession>A0A915DK07</accession>
<reference evidence="4" key="1">
    <citation type="submission" date="2022-11" db="UniProtKB">
        <authorList>
            <consortium name="WormBaseParasite"/>
        </authorList>
    </citation>
    <scope>IDENTIFICATION</scope>
</reference>